<dbReference type="GO" id="GO:0003723">
    <property type="term" value="F:RNA binding"/>
    <property type="evidence" value="ECO:0007669"/>
    <property type="project" value="TreeGrafter"/>
</dbReference>
<protein>
    <submittedName>
        <fullName evidence="9">Plectin/S10</fullName>
    </submittedName>
</protein>
<dbReference type="GO" id="GO:0022627">
    <property type="term" value="C:cytosolic small ribosomal subunit"/>
    <property type="evidence" value="ECO:0007669"/>
    <property type="project" value="TreeGrafter"/>
</dbReference>
<dbReference type="GO" id="GO:0000054">
    <property type="term" value="P:ribosomal subunit export from nucleus"/>
    <property type="evidence" value="ECO:0007669"/>
    <property type="project" value="UniProtKB-ARBA"/>
</dbReference>
<dbReference type="FunFam" id="1.10.10.10:FF:000025">
    <property type="entry name" value="40S ribosomal protein S10"/>
    <property type="match status" value="1"/>
</dbReference>
<evidence type="ECO:0000256" key="6">
    <source>
        <dbReference type="ARBA" id="ARBA00059519"/>
    </source>
</evidence>
<gene>
    <name evidence="9" type="ORF">HANVADRAFT_22002</name>
</gene>
<evidence type="ECO:0000313" key="9">
    <source>
        <dbReference type="EMBL" id="OBA28264.1"/>
    </source>
</evidence>
<comment type="subunit">
    <text evidence="7">Component of the small ribosomal subunit (SSU). Mature yeast ribosomes consist of a small (40S) and a large (60S) subunit. The 40S small subunit contains 1 molecule of ribosomal RNA (18S rRNA) and 33 different proteins (encoded by 57 genes). The large 60S subunit contains 3 rRNA molecules (25S, 5.8S and 5S rRNA) and 46 different proteins (encoded by 81 genes). eS10 interacts with GCN1 (via middle region); this interaction is direct and promotes GCN2 kinase activity.</text>
</comment>
<name>A0A1B7THN5_9ASCO</name>
<evidence type="ECO:0000256" key="3">
    <source>
        <dbReference type="ARBA" id="ARBA00022490"/>
    </source>
</evidence>
<feature type="domain" description="Plectin/eS10 N-terminal" evidence="8">
    <location>
        <begin position="3"/>
        <end position="92"/>
    </location>
</feature>
<dbReference type="GO" id="GO:0003735">
    <property type="term" value="F:structural constituent of ribosome"/>
    <property type="evidence" value="ECO:0007669"/>
    <property type="project" value="TreeGrafter"/>
</dbReference>
<dbReference type="AlphaFoldDB" id="A0A1B7THN5"/>
<dbReference type="Proteomes" id="UP000092321">
    <property type="component" value="Unassembled WGS sequence"/>
</dbReference>
<comment type="caution">
    <text evidence="9">The sequence shown here is derived from an EMBL/GenBank/DDBJ whole genome shotgun (WGS) entry which is preliminary data.</text>
</comment>
<dbReference type="InterPro" id="IPR036388">
    <property type="entry name" value="WH-like_DNA-bd_sf"/>
</dbReference>
<dbReference type="EMBL" id="LXPE01000004">
    <property type="protein sequence ID" value="OBA28264.1"/>
    <property type="molecule type" value="Genomic_DNA"/>
</dbReference>
<reference evidence="10" key="1">
    <citation type="journal article" date="2016" name="Proc. Natl. Acad. Sci. U.S.A.">
        <title>Comparative genomics of biotechnologically important yeasts.</title>
        <authorList>
            <person name="Riley R."/>
            <person name="Haridas S."/>
            <person name="Wolfe K.H."/>
            <person name="Lopes M.R."/>
            <person name="Hittinger C.T."/>
            <person name="Goeker M."/>
            <person name="Salamov A.A."/>
            <person name="Wisecaver J.H."/>
            <person name="Long T.M."/>
            <person name="Calvey C.H."/>
            <person name="Aerts A.L."/>
            <person name="Barry K.W."/>
            <person name="Choi C."/>
            <person name="Clum A."/>
            <person name="Coughlan A.Y."/>
            <person name="Deshpande S."/>
            <person name="Douglass A.P."/>
            <person name="Hanson S.J."/>
            <person name="Klenk H.-P."/>
            <person name="LaButti K.M."/>
            <person name="Lapidus A."/>
            <person name="Lindquist E.A."/>
            <person name="Lipzen A.M."/>
            <person name="Meier-Kolthoff J.P."/>
            <person name="Ohm R.A."/>
            <person name="Otillar R.P."/>
            <person name="Pangilinan J.L."/>
            <person name="Peng Y."/>
            <person name="Rokas A."/>
            <person name="Rosa C.A."/>
            <person name="Scheuner C."/>
            <person name="Sibirny A.A."/>
            <person name="Slot J.C."/>
            <person name="Stielow J.B."/>
            <person name="Sun H."/>
            <person name="Kurtzman C.P."/>
            <person name="Blackwell M."/>
            <person name="Grigoriev I.V."/>
            <person name="Jeffries T.W."/>
        </authorList>
    </citation>
    <scope>NUCLEOTIDE SEQUENCE [LARGE SCALE GENOMIC DNA]</scope>
    <source>
        <strain evidence="10">NRRL Y-1626</strain>
    </source>
</reference>
<comment type="function">
    <text evidence="6">Component of the ribosome, a large ribonucleoprotein complex responsible for the synthesis of proteins in the cell. The small ribosomal subunit (SSU) binds messenger RNAs (mRNAs) and translates the encoded message by selecting cognate aminoacyl-transfer RNA (tRNA) molecules. The large subunit (LSU) contains the ribosomal catalytic site termed the peptidyl transferase center (PTC), which catalyzes the formation of peptide bonds, thereby polymerizing the amino acids delivered by tRNAs into a polypeptide chain. The nascent polypeptides leave the ribosome through a tunnel in the LSU and interact with protein factors that function in enzymatic processing, targeting, and the membrane insertion of nascent chains at the exit of the ribosomal tunnel. eS10 plays a role as a positive regulator of the GCN2 kinase activity by stimulating GCN1-mediated GCN2 activation.</text>
</comment>
<accession>A0A1B7THN5</accession>
<proteinExistence type="inferred from homology"/>
<dbReference type="PANTHER" id="PTHR12146">
    <property type="entry name" value="40S RIBOSOMAL PROTEIN S10"/>
    <property type="match status" value="1"/>
</dbReference>
<comment type="similarity">
    <text evidence="2">Belongs to the eukaryotic ribosomal protein eS10 family.</text>
</comment>
<dbReference type="Pfam" id="PF03501">
    <property type="entry name" value="S10_plectin"/>
    <property type="match status" value="1"/>
</dbReference>
<dbReference type="InterPro" id="IPR037447">
    <property type="entry name" value="Ribosomal_eS10"/>
</dbReference>
<evidence type="ECO:0000256" key="4">
    <source>
        <dbReference type="ARBA" id="ARBA00022980"/>
    </source>
</evidence>
<dbReference type="OrthoDB" id="5211809at2759"/>
<dbReference type="Gene3D" id="1.10.10.10">
    <property type="entry name" value="Winged helix-like DNA-binding domain superfamily/Winged helix DNA-binding domain"/>
    <property type="match status" value="1"/>
</dbReference>
<comment type="subcellular location">
    <subcellularLocation>
        <location evidence="1">Cytoplasm</location>
    </subcellularLocation>
</comment>
<evidence type="ECO:0000256" key="1">
    <source>
        <dbReference type="ARBA" id="ARBA00004496"/>
    </source>
</evidence>
<sequence length="104" mass="12017">MLIPKEERTRIHAALFNSGVLVAKKDFEIQHDEIATKNLYVIKAMQSLTSKGYVKTQFSWQYYYYTLTAEGVEYLREYLHLGENVVPSTHNANADANPAQNKKY</sequence>
<evidence type="ECO:0000256" key="7">
    <source>
        <dbReference type="ARBA" id="ARBA00061769"/>
    </source>
</evidence>
<dbReference type="GO" id="GO:0034198">
    <property type="term" value="P:cellular response to amino acid starvation"/>
    <property type="evidence" value="ECO:0007669"/>
    <property type="project" value="UniProtKB-ARBA"/>
</dbReference>
<evidence type="ECO:0000259" key="8">
    <source>
        <dbReference type="Pfam" id="PF03501"/>
    </source>
</evidence>
<keyword evidence="10" id="KW-1185">Reference proteome</keyword>
<keyword evidence="3" id="KW-0963">Cytoplasm</keyword>
<evidence type="ECO:0000256" key="2">
    <source>
        <dbReference type="ARBA" id="ARBA00007278"/>
    </source>
</evidence>
<keyword evidence="5" id="KW-0687">Ribonucleoprotein</keyword>
<evidence type="ECO:0000313" key="10">
    <source>
        <dbReference type="Proteomes" id="UP000092321"/>
    </source>
</evidence>
<evidence type="ECO:0000256" key="5">
    <source>
        <dbReference type="ARBA" id="ARBA00023274"/>
    </source>
</evidence>
<dbReference type="PANTHER" id="PTHR12146:SF0">
    <property type="entry name" value="RIBOSOMAL PROTEIN S10"/>
    <property type="match status" value="1"/>
</dbReference>
<keyword evidence="4" id="KW-0689">Ribosomal protein</keyword>
<organism evidence="9 10">
    <name type="scientific">Hanseniaspora valbyensis NRRL Y-1626</name>
    <dbReference type="NCBI Taxonomy" id="766949"/>
    <lineage>
        <taxon>Eukaryota</taxon>
        <taxon>Fungi</taxon>
        <taxon>Dikarya</taxon>
        <taxon>Ascomycota</taxon>
        <taxon>Saccharomycotina</taxon>
        <taxon>Saccharomycetes</taxon>
        <taxon>Saccharomycodales</taxon>
        <taxon>Saccharomycodaceae</taxon>
        <taxon>Hanseniaspora</taxon>
    </lineage>
</organism>
<dbReference type="InterPro" id="IPR005326">
    <property type="entry name" value="Plectin_eS10_N"/>
</dbReference>